<evidence type="ECO:0000256" key="1">
    <source>
        <dbReference type="SAM" id="MobiDB-lite"/>
    </source>
</evidence>
<evidence type="ECO:0000313" key="2">
    <source>
        <dbReference type="EMBL" id="WAQ86305.1"/>
    </source>
</evidence>
<organism evidence="2 3">
    <name type="scientific">Puccinia triticina</name>
    <dbReference type="NCBI Taxonomy" id="208348"/>
    <lineage>
        <taxon>Eukaryota</taxon>
        <taxon>Fungi</taxon>
        <taxon>Dikarya</taxon>
        <taxon>Basidiomycota</taxon>
        <taxon>Pucciniomycotina</taxon>
        <taxon>Pucciniomycetes</taxon>
        <taxon>Pucciniales</taxon>
        <taxon>Pucciniaceae</taxon>
        <taxon>Puccinia</taxon>
    </lineage>
</organism>
<evidence type="ECO:0000313" key="3">
    <source>
        <dbReference type="Proteomes" id="UP001164743"/>
    </source>
</evidence>
<dbReference type="EMBL" id="CP110427">
    <property type="protein sequence ID" value="WAQ86305.1"/>
    <property type="molecule type" value="Genomic_DNA"/>
</dbReference>
<sequence>MFASTAQQARENRGTADEPAAPLESQSPARRGRSSSEGSETPNQRRQTEPDKLDGGFENPFAAPTRSAINRQQEHQEEREATPQSPLTDFLTAIAVPLLPPGALDLFRELSNPDQQAALMTTMAAIAARGHDGPNPNATPNQQVGNGPVDLAEEIRQFQYSLAAKKLIRRTARENFVHPLIEAYAQDNRVNSLFQLVLRQLRRQTPAVLEVHFPPGFIDEDHYAVQHANTAIRTQLKQVWNKFCNHLMTGFSPTGDPTLPNIPNLQNLSQIMWRHLNPALAGTPDGEIDRLVSDPRIRVRYAFLQLGTLQNYYDPKSRNISQWLQIDRKLISNRTLAVDYINAWHQLIGAKDAELFGHEPMASKMINQIKRSSSICEIALAQLFLTFVIAHLPPEATRALLDFERQIGQHHHEFDDWIQSEPGPDLHLLNNNAGHVTSMPSLEHHFEENPFSEAPFAALDVGWDAAWQFVHSSVGIPRTNPNPVSQSNELEHHQLAYGSTMPSSSNQDRLEDYIQMGLVHSESVDQKKSRLETLGLHSQTLQSLPTVTISSPSKHWPIQHSSLDRFFEGHGSVFGHIEPRAGPIENFTSLQRNLPPDHPNSKELEQFSTTKPDSSAVIPQIPVTLKIPIDRQVLNPLDMFNLGLKPYGLINSLAFPRSYHQLKSGKSLQPNVLHSSKFWNILSGNSEVSKLPVLIREVIEFGKASQDTVLQRARMLLNEIFFREEQFLITFSASTFQKGDKKNLPHEDTKILELRWGEQERLLHWLVTLFCYGNEKRSEALEFLFEPSEIKEGNRSLDSFYSQFLYYCTAQDSELNSELLKMKATVATNNQRIIQVGTGDAMKTQFAINTIGIYLKYKNLTKWRKLFPLDVHFSNLFAYLKQNEYNGHIARVYQIHLNQWEVMEVLPWENTSKFWDQRYINIEKFNKNMWNYRKIIEKNHWQIIKKAIIDTEEPLADDELKRNSLPTIFKGQDTISGHAETRQKPSNEISSLKRGLIASADHPNSKKPKQLSEKKLFSSTVIPQTPERFVEKTPTEHSGELKNALDMFALGLKSYGMINSVTFPGPRPWKNRTLFQPNVLHNSKFWEIVKGNSEGSKMPVLIQEVIKSGKASQDTVLHRARTLLEEIFFREGQFLIAFSPSAVDYEGSKKISPDGNNERLLELRSSEQTKLLQWLVTLFCFGNEKRLEASQVLFQPTEVEEGNSSLDSFYQLFYQHCAAQDSELNSDLLKMKQTTSTAGRRIKVSSGDAMKTRFAINTLGIYLKCTNPTKWRILFPSDDHFPNLFAFLRKKGYYFHTPRAWGRHLVPWKTMEVLPWDNPPRNEKIKATDFGAFMERTTCESIVKLVELGADHHEQAEHETFTTIENLMFPSTPSSSDKPPVQGGAKRHRTRKDARG</sequence>
<feature type="region of interest" description="Disordered" evidence="1">
    <location>
        <begin position="998"/>
        <end position="1017"/>
    </location>
</feature>
<dbReference type="RefSeq" id="XP_053021860.1">
    <property type="nucleotide sequence ID" value="XM_053170915.1"/>
</dbReference>
<feature type="compositionally biased region" description="Basic residues" evidence="1">
    <location>
        <begin position="1385"/>
        <end position="1396"/>
    </location>
</feature>
<name>A0ABY7CMK2_9BASI</name>
<reference evidence="2" key="1">
    <citation type="submission" date="2022-10" db="EMBL/GenBank/DDBJ databases">
        <title>Puccinia triticina Genome sequencing and assembly.</title>
        <authorList>
            <person name="Li C."/>
        </authorList>
    </citation>
    <scope>NUCLEOTIDE SEQUENCE</scope>
    <source>
        <strain evidence="2">Pt15</strain>
    </source>
</reference>
<proteinExistence type="predicted"/>
<gene>
    <name evidence="2" type="ORF">PtA15_7A31</name>
</gene>
<feature type="region of interest" description="Disordered" evidence="1">
    <location>
        <begin position="1369"/>
        <end position="1396"/>
    </location>
</feature>
<feature type="region of interest" description="Disordered" evidence="1">
    <location>
        <begin position="971"/>
        <end position="990"/>
    </location>
</feature>
<accession>A0ABY7CMK2</accession>
<dbReference type="Proteomes" id="UP001164743">
    <property type="component" value="Chromosome 7A"/>
</dbReference>
<protein>
    <submittedName>
        <fullName evidence="2">Uncharacterized protein</fullName>
    </submittedName>
</protein>
<feature type="compositionally biased region" description="Basic and acidic residues" evidence="1">
    <location>
        <begin position="46"/>
        <end position="55"/>
    </location>
</feature>
<keyword evidence="3" id="KW-1185">Reference proteome</keyword>
<feature type="region of interest" description="Disordered" evidence="1">
    <location>
        <begin position="1"/>
        <end position="63"/>
    </location>
</feature>
<dbReference type="GeneID" id="77811799"/>